<protein>
    <recommendedName>
        <fullName evidence="11">Lipase helper protein</fullName>
    </recommendedName>
    <alternativeName>
        <fullName evidence="12">Lipase modulator</fullName>
    </alternativeName>
</protein>
<sequence>MTRANGSVRPHGRALMIAAGGGLLLAAIAAWQIMANGRGDGSEASPLVTLPASGIGPDTRAGLAIPAAARAPLPSSLAGTAVDGGFTIDGRGHFVPDRNALRVFDYFLSAGGEESEEVLRGRILLHAINGGLAESAVAEIAAVLDRYIAYRSAARAALATGTAAPADLGARVAAMRSLQTMMLGPDLAKAFYGDDGDLADIELRRMTILRNAAMTQDERQRALAAIDAELPPGIRSARTVSAAPTALHLKVEALRAAGGSDADIAAMRRSEYGAAAAERLAELDGARARWEQRFAAYRREDQRLRADHGGQGNAAYRQAQDALRQRHFSGSELARVRALDAEAR</sequence>
<dbReference type="EMBL" id="JAATIT010000003">
    <property type="protein sequence ID" value="NJB90109.1"/>
    <property type="molecule type" value="Genomic_DNA"/>
</dbReference>
<gene>
    <name evidence="13" type="ORF">GGR90_002303</name>
</gene>
<dbReference type="GO" id="GO:0005886">
    <property type="term" value="C:plasma membrane"/>
    <property type="evidence" value="ECO:0007669"/>
    <property type="project" value="UniProtKB-SubCell"/>
</dbReference>
<reference evidence="13 14" key="1">
    <citation type="submission" date="2020-03" db="EMBL/GenBank/DDBJ databases">
        <title>Genomic Encyclopedia of Type Strains, Phase IV (KMG-IV): sequencing the most valuable type-strain genomes for metagenomic binning, comparative biology and taxonomic classification.</title>
        <authorList>
            <person name="Goeker M."/>
        </authorList>
    </citation>
    <scope>NUCLEOTIDE SEQUENCE [LARGE SCALE GENOMIC DNA]</scope>
    <source>
        <strain evidence="13 14">DSM 25229</strain>
    </source>
</reference>
<organism evidence="13 14">
    <name type="scientific">Sphingopyxis italica</name>
    <dbReference type="NCBI Taxonomy" id="1129133"/>
    <lineage>
        <taxon>Bacteria</taxon>
        <taxon>Pseudomonadati</taxon>
        <taxon>Pseudomonadota</taxon>
        <taxon>Alphaproteobacteria</taxon>
        <taxon>Sphingomonadales</taxon>
        <taxon>Sphingomonadaceae</taxon>
        <taxon>Sphingopyxis</taxon>
    </lineage>
</organism>
<evidence type="ECO:0000313" key="13">
    <source>
        <dbReference type="EMBL" id="NJB90109.1"/>
    </source>
</evidence>
<evidence type="ECO:0000256" key="1">
    <source>
        <dbReference type="ARBA" id="ARBA00004383"/>
    </source>
</evidence>
<evidence type="ECO:0000256" key="6">
    <source>
        <dbReference type="ARBA" id="ARBA00022963"/>
    </source>
</evidence>
<evidence type="ECO:0000256" key="7">
    <source>
        <dbReference type="ARBA" id="ARBA00022989"/>
    </source>
</evidence>
<keyword evidence="6" id="KW-0442">Lipid degradation</keyword>
<evidence type="ECO:0000313" key="14">
    <source>
        <dbReference type="Proteomes" id="UP000535078"/>
    </source>
</evidence>
<evidence type="ECO:0000256" key="12">
    <source>
        <dbReference type="ARBA" id="ARBA00031542"/>
    </source>
</evidence>
<dbReference type="Pfam" id="PF03280">
    <property type="entry name" value="Lipase_chap"/>
    <property type="match status" value="1"/>
</dbReference>
<keyword evidence="4" id="KW-0997">Cell inner membrane</keyword>
<keyword evidence="14" id="KW-1185">Reference proteome</keyword>
<keyword evidence="9" id="KW-0472">Membrane</keyword>
<dbReference type="SUPFAM" id="SSF158855">
    <property type="entry name" value="Lipase chaperone-like"/>
    <property type="match status" value="1"/>
</dbReference>
<evidence type="ECO:0000256" key="3">
    <source>
        <dbReference type="ARBA" id="ARBA00022475"/>
    </source>
</evidence>
<evidence type="ECO:0000256" key="10">
    <source>
        <dbReference type="ARBA" id="ARBA00023186"/>
    </source>
</evidence>
<dbReference type="Proteomes" id="UP000535078">
    <property type="component" value="Unassembled WGS sequence"/>
</dbReference>
<comment type="similarity">
    <text evidence="2">Belongs to the lipase chaperone family.</text>
</comment>
<comment type="subcellular location">
    <subcellularLocation>
        <location evidence="1">Cell inner membrane</location>
        <topology evidence="1">Single-pass membrane protein</topology>
        <orientation evidence="1">Periplasmic side</orientation>
    </subcellularLocation>
</comment>
<dbReference type="GO" id="GO:0016042">
    <property type="term" value="P:lipid catabolic process"/>
    <property type="evidence" value="ECO:0007669"/>
    <property type="project" value="UniProtKB-KW"/>
</dbReference>
<evidence type="ECO:0000256" key="5">
    <source>
        <dbReference type="ARBA" id="ARBA00022692"/>
    </source>
</evidence>
<evidence type="ECO:0000256" key="2">
    <source>
        <dbReference type="ARBA" id="ARBA00010358"/>
    </source>
</evidence>
<keyword evidence="7" id="KW-1133">Transmembrane helix</keyword>
<keyword evidence="5" id="KW-0812">Transmembrane</keyword>
<keyword evidence="3" id="KW-1003">Cell membrane</keyword>
<evidence type="ECO:0000256" key="9">
    <source>
        <dbReference type="ARBA" id="ARBA00023136"/>
    </source>
</evidence>
<evidence type="ECO:0000256" key="11">
    <source>
        <dbReference type="ARBA" id="ARBA00030948"/>
    </source>
</evidence>
<keyword evidence="8" id="KW-0443">Lipid metabolism</keyword>
<dbReference type="RefSeq" id="WP_167921589.1">
    <property type="nucleotide sequence ID" value="NZ_JAATIT010000003.1"/>
</dbReference>
<accession>A0A7X6B9B1</accession>
<dbReference type="GO" id="GO:0051082">
    <property type="term" value="F:unfolded protein binding"/>
    <property type="evidence" value="ECO:0007669"/>
    <property type="project" value="InterPro"/>
</dbReference>
<proteinExistence type="inferred from homology"/>
<evidence type="ECO:0000256" key="4">
    <source>
        <dbReference type="ARBA" id="ARBA00022519"/>
    </source>
</evidence>
<dbReference type="GO" id="GO:0006457">
    <property type="term" value="P:protein folding"/>
    <property type="evidence" value="ECO:0007669"/>
    <property type="project" value="InterPro"/>
</dbReference>
<evidence type="ECO:0000256" key="8">
    <source>
        <dbReference type="ARBA" id="ARBA00023098"/>
    </source>
</evidence>
<keyword evidence="10" id="KW-0143">Chaperone</keyword>
<comment type="caution">
    <text evidence="13">The sequence shown here is derived from an EMBL/GenBank/DDBJ whole genome shotgun (WGS) entry which is preliminary data.</text>
</comment>
<dbReference type="InterPro" id="IPR004961">
    <property type="entry name" value="Lipase_chaperone"/>
</dbReference>
<dbReference type="AlphaFoldDB" id="A0A7X6B9B1"/>
<name>A0A7X6B9B1_9SPHN</name>